<proteinExistence type="predicted"/>
<dbReference type="RefSeq" id="WP_135086820.1">
    <property type="nucleotide sequence ID" value="NZ_SPDV01000019.1"/>
</dbReference>
<dbReference type="Proteomes" id="UP000298213">
    <property type="component" value="Unassembled WGS sequence"/>
</dbReference>
<comment type="caution">
    <text evidence="2">The sequence shown here is derived from an EMBL/GenBank/DDBJ whole genome shotgun (WGS) entry which is preliminary data.</text>
</comment>
<reference evidence="2 3" key="1">
    <citation type="submission" date="2019-03" db="EMBL/GenBank/DDBJ databases">
        <title>Genome sequence of Sphingomonas sp. 17J27-24.</title>
        <authorList>
            <person name="Kim M."/>
            <person name="Maeng S."/>
            <person name="Sathiyaraj S."/>
        </authorList>
    </citation>
    <scope>NUCLEOTIDE SEQUENCE [LARGE SCALE GENOMIC DNA]</scope>
    <source>
        <strain evidence="2 3">17J27-24</strain>
    </source>
</reference>
<feature type="region of interest" description="Disordered" evidence="1">
    <location>
        <begin position="74"/>
        <end position="95"/>
    </location>
</feature>
<protein>
    <submittedName>
        <fullName evidence="2">Uncharacterized protein</fullName>
    </submittedName>
</protein>
<dbReference type="EMBL" id="SPDV01000019">
    <property type="protein sequence ID" value="TFI58172.1"/>
    <property type="molecule type" value="Genomic_DNA"/>
</dbReference>
<evidence type="ECO:0000313" key="2">
    <source>
        <dbReference type="EMBL" id="TFI58172.1"/>
    </source>
</evidence>
<organism evidence="2 3">
    <name type="scientific">Sphingomonas parva</name>
    <dbReference type="NCBI Taxonomy" id="2555898"/>
    <lineage>
        <taxon>Bacteria</taxon>
        <taxon>Pseudomonadati</taxon>
        <taxon>Pseudomonadota</taxon>
        <taxon>Alphaproteobacteria</taxon>
        <taxon>Sphingomonadales</taxon>
        <taxon>Sphingomonadaceae</taxon>
        <taxon>Sphingomonas</taxon>
    </lineage>
</organism>
<evidence type="ECO:0000313" key="3">
    <source>
        <dbReference type="Proteomes" id="UP000298213"/>
    </source>
</evidence>
<gene>
    <name evidence="2" type="ORF">E2493_11365</name>
</gene>
<accession>A0A4Y8ZSB1</accession>
<dbReference type="AlphaFoldDB" id="A0A4Y8ZSB1"/>
<feature type="compositionally biased region" description="Low complexity" evidence="1">
    <location>
        <begin position="82"/>
        <end position="95"/>
    </location>
</feature>
<name>A0A4Y8ZSB1_9SPHN</name>
<keyword evidence="3" id="KW-1185">Reference proteome</keyword>
<sequence>MWLLLTMMALPPEPFDFAALDGAIERCERKIALPVFAAEAQRRSAFLTAAYQEQAAIAAERVATVARRRALREAPVRPAVPPAAATTPTATSPAETDAELALRLLSLEDRQQALDEARRLEAMRQEAVDMKRGYFLTHCPSGKKGD</sequence>
<dbReference type="OrthoDB" id="7571289at2"/>
<evidence type="ECO:0000256" key="1">
    <source>
        <dbReference type="SAM" id="MobiDB-lite"/>
    </source>
</evidence>